<evidence type="ECO:0000259" key="1">
    <source>
        <dbReference type="Pfam" id="PF13472"/>
    </source>
</evidence>
<comment type="caution">
    <text evidence="2">The sequence shown here is derived from an EMBL/GenBank/DDBJ whole genome shotgun (WGS) entry which is preliminary data.</text>
</comment>
<proteinExistence type="predicted"/>
<dbReference type="RefSeq" id="WP_310256309.1">
    <property type="nucleotide sequence ID" value="NZ_JAVDWA010000001.1"/>
</dbReference>
<name>A0ABU1TWQ8_9BACL</name>
<dbReference type="SUPFAM" id="SSF52266">
    <property type="entry name" value="SGNH hydrolase"/>
    <property type="match status" value="1"/>
</dbReference>
<sequence length="370" mass="40858">MNGDKMKKMGSLILSLFVLFIAVTVFFSNRETKTSTTIQDPVSVEVTSKIKLIKPNSPEWLFTNGPWKEVDEPTVGKVMKGWLVSGDVPHYGRRVKIETDSSFAVLKQVGIGGTLTVFVDGKPAVEKKLTADGKVSKIPLYENKTGWHKIEIVHSSLSELDGLFIDKKANVRKPVESKKRLVVMGHSYAEGYGSKNTALLSFAGLLEDKLGVESINQAVSKTDLDVSVPASSKNSGLDRLQSDVIDLKPDYVLLVYGYNASSRNLEQYQKDYSQFLTAIQKALPETKVFASGIPSVSHYSEEDLTPKNLAIQNACHRVSNCTFIDMKDKWNETNYSKYIGSDGVHPSDEGHAFLAEEYAKAIRAAAPELK</sequence>
<dbReference type="PANTHER" id="PTHR30383:SF5">
    <property type="entry name" value="SGNH HYDROLASE-TYPE ESTERASE DOMAIN-CONTAINING PROTEIN"/>
    <property type="match status" value="1"/>
</dbReference>
<dbReference type="InterPro" id="IPR013830">
    <property type="entry name" value="SGNH_hydro"/>
</dbReference>
<dbReference type="Proteomes" id="UP001258181">
    <property type="component" value="Unassembled WGS sequence"/>
</dbReference>
<evidence type="ECO:0000313" key="3">
    <source>
        <dbReference type="Proteomes" id="UP001258181"/>
    </source>
</evidence>
<protein>
    <submittedName>
        <fullName evidence="2">Lysophospholipase L1-like esterase</fullName>
    </submittedName>
</protein>
<dbReference type="EMBL" id="JAVDWA010000001">
    <property type="protein sequence ID" value="MDR7071648.1"/>
    <property type="molecule type" value="Genomic_DNA"/>
</dbReference>
<gene>
    <name evidence="2" type="ORF">J2X07_000623</name>
</gene>
<organism evidence="2 3">
    <name type="scientific">Fictibacillus barbaricus</name>
    <dbReference type="NCBI Taxonomy" id="182136"/>
    <lineage>
        <taxon>Bacteria</taxon>
        <taxon>Bacillati</taxon>
        <taxon>Bacillota</taxon>
        <taxon>Bacilli</taxon>
        <taxon>Bacillales</taxon>
        <taxon>Fictibacillaceae</taxon>
        <taxon>Fictibacillus</taxon>
    </lineage>
</organism>
<accession>A0ABU1TWQ8</accession>
<feature type="domain" description="SGNH hydrolase-type esterase" evidence="1">
    <location>
        <begin position="184"/>
        <end position="352"/>
    </location>
</feature>
<keyword evidence="3" id="KW-1185">Reference proteome</keyword>
<dbReference type="InterPro" id="IPR036514">
    <property type="entry name" value="SGNH_hydro_sf"/>
</dbReference>
<dbReference type="InterPro" id="IPR051532">
    <property type="entry name" value="Ester_Hydrolysis_Enzymes"/>
</dbReference>
<evidence type="ECO:0000313" key="2">
    <source>
        <dbReference type="EMBL" id="MDR7071648.1"/>
    </source>
</evidence>
<dbReference type="Pfam" id="PF13472">
    <property type="entry name" value="Lipase_GDSL_2"/>
    <property type="match status" value="1"/>
</dbReference>
<dbReference type="CDD" id="cd00229">
    <property type="entry name" value="SGNH_hydrolase"/>
    <property type="match status" value="1"/>
</dbReference>
<dbReference type="PANTHER" id="PTHR30383">
    <property type="entry name" value="THIOESTERASE 1/PROTEASE 1/LYSOPHOSPHOLIPASE L1"/>
    <property type="match status" value="1"/>
</dbReference>
<reference evidence="2 3" key="1">
    <citation type="submission" date="2023-07" db="EMBL/GenBank/DDBJ databases">
        <title>Sorghum-associated microbial communities from plants grown in Nebraska, USA.</title>
        <authorList>
            <person name="Schachtman D."/>
        </authorList>
    </citation>
    <scope>NUCLEOTIDE SEQUENCE [LARGE SCALE GENOMIC DNA]</scope>
    <source>
        <strain evidence="2 3">BE211</strain>
    </source>
</reference>
<dbReference type="Gene3D" id="3.40.50.1110">
    <property type="entry name" value="SGNH hydrolase"/>
    <property type="match status" value="1"/>
</dbReference>